<evidence type="ECO:0000313" key="2">
    <source>
        <dbReference type="Proteomes" id="UP001244011"/>
    </source>
</evidence>
<reference evidence="1" key="1">
    <citation type="submission" date="2023-06" db="EMBL/GenBank/DDBJ databases">
        <title>Genome-scale phylogeny and comparative genomics of the fungal order Sordariales.</title>
        <authorList>
            <consortium name="Lawrence Berkeley National Laboratory"/>
            <person name="Hensen N."/>
            <person name="Bonometti L."/>
            <person name="Westerberg I."/>
            <person name="Brannstrom I.O."/>
            <person name="Guillou S."/>
            <person name="Cros-Aarteil S."/>
            <person name="Calhoun S."/>
            <person name="Haridas S."/>
            <person name="Kuo A."/>
            <person name="Mondo S."/>
            <person name="Pangilinan J."/>
            <person name="Riley R."/>
            <person name="Labutti K."/>
            <person name="Andreopoulos B."/>
            <person name="Lipzen A."/>
            <person name="Chen C."/>
            <person name="Yanf M."/>
            <person name="Daum C."/>
            <person name="Ng V."/>
            <person name="Clum A."/>
            <person name="Steindorff A."/>
            <person name="Ohm R."/>
            <person name="Martin F."/>
            <person name="Silar P."/>
            <person name="Natvig D."/>
            <person name="Lalanne C."/>
            <person name="Gautier V."/>
            <person name="Ament-Velasquez S.L."/>
            <person name="Kruys A."/>
            <person name="Hutchinson M.I."/>
            <person name="Powell A.J."/>
            <person name="Barry K."/>
            <person name="Miller A.N."/>
            <person name="Grigoriev I.V."/>
            <person name="Debuchy R."/>
            <person name="Gladieux P."/>
            <person name="Thoren M.H."/>
            <person name="Johannesson H."/>
        </authorList>
    </citation>
    <scope>NUCLEOTIDE SEQUENCE</scope>
    <source>
        <strain evidence="1">8032-3</strain>
    </source>
</reference>
<gene>
    <name evidence="1" type="ORF">QBC33DRAFT_74852</name>
</gene>
<accession>A0AAJ0FGW0</accession>
<keyword evidence="2" id="KW-1185">Reference proteome</keyword>
<sequence length="168" mass="19825">MRYRKYRAPRGVFEDTPLYSLYRLYEWIMVDHTINMRNELEMFWWNRWPVSSIPDPGEQADSERYAVLACIPALLIESFNDRIEKGLRREEPHSILSLEEHLQLAATPKNLEREPAWTEDVPPLETTLYIPHSQPGRTSQLTTFDDPEASSAFRKKNILAMEPHIHFI</sequence>
<dbReference type="Proteomes" id="UP001244011">
    <property type="component" value="Unassembled WGS sequence"/>
</dbReference>
<organism evidence="1 2">
    <name type="scientific">Phialemonium atrogriseum</name>
    <dbReference type="NCBI Taxonomy" id="1093897"/>
    <lineage>
        <taxon>Eukaryota</taxon>
        <taxon>Fungi</taxon>
        <taxon>Dikarya</taxon>
        <taxon>Ascomycota</taxon>
        <taxon>Pezizomycotina</taxon>
        <taxon>Sordariomycetes</taxon>
        <taxon>Sordariomycetidae</taxon>
        <taxon>Cephalothecales</taxon>
        <taxon>Cephalothecaceae</taxon>
        <taxon>Phialemonium</taxon>
    </lineage>
</organism>
<dbReference type="RefSeq" id="XP_060283235.1">
    <property type="nucleotide sequence ID" value="XM_060433030.1"/>
</dbReference>
<evidence type="ECO:0000313" key="1">
    <source>
        <dbReference type="EMBL" id="KAK1767022.1"/>
    </source>
</evidence>
<dbReference type="GeneID" id="85316217"/>
<name>A0AAJ0FGW0_9PEZI</name>
<comment type="caution">
    <text evidence="1">The sequence shown here is derived from an EMBL/GenBank/DDBJ whole genome shotgun (WGS) entry which is preliminary data.</text>
</comment>
<dbReference type="EMBL" id="MU839009">
    <property type="protein sequence ID" value="KAK1767022.1"/>
    <property type="molecule type" value="Genomic_DNA"/>
</dbReference>
<dbReference type="AlphaFoldDB" id="A0AAJ0FGW0"/>
<protein>
    <submittedName>
        <fullName evidence="1">Uncharacterized protein</fullName>
    </submittedName>
</protein>
<proteinExistence type="predicted"/>